<evidence type="ECO:0000313" key="5">
    <source>
        <dbReference type="Proteomes" id="UP000000305"/>
    </source>
</evidence>
<dbReference type="AlphaFoldDB" id="E9GPV4"/>
<evidence type="ECO:0000259" key="3">
    <source>
        <dbReference type="PROSITE" id="PS50966"/>
    </source>
</evidence>
<dbReference type="EMBL" id="GL732557">
    <property type="protein sequence ID" value="EFX78447.1"/>
    <property type="molecule type" value="Genomic_DNA"/>
</dbReference>
<name>E9GPV4_DAPPU</name>
<feature type="compositionally biased region" description="Low complexity" evidence="2">
    <location>
        <begin position="620"/>
        <end position="630"/>
    </location>
</feature>
<feature type="compositionally biased region" description="Basic and acidic residues" evidence="2">
    <location>
        <begin position="601"/>
        <end position="619"/>
    </location>
</feature>
<keyword evidence="1" id="KW-0862">Zinc</keyword>
<proteinExistence type="predicted"/>
<dbReference type="OMA" id="DAIHIND"/>
<dbReference type="InterPro" id="IPR007527">
    <property type="entry name" value="Znf_SWIM"/>
</dbReference>
<keyword evidence="1" id="KW-0863">Zinc-finger</keyword>
<evidence type="ECO:0000256" key="2">
    <source>
        <dbReference type="SAM" id="MobiDB-lite"/>
    </source>
</evidence>
<protein>
    <recommendedName>
        <fullName evidence="3">SWIM-type domain-containing protein</fullName>
    </recommendedName>
</protein>
<dbReference type="OrthoDB" id="6353126at2759"/>
<keyword evidence="5" id="KW-1185">Reference proteome</keyword>
<dbReference type="PROSITE" id="PS50966">
    <property type="entry name" value="ZF_SWIM"/>
    <property type="match status" value="1"/>
</dbReference>
<dbReference type="KEGG" id="dpx:DAPPUDRAFT_105240"/>
<feature type="compositionally biased region" description="Basic residues" evidence="2">
    <location>
        <begin position="585"/>
        <end position="600"/>
    </location>
</feature>
<dbReference type="eggNOG" id="ENOG502T3HH">
    <property type="taxonomic scope" value="Eukaryota"/>
</dbReference>
<sequence length="899" mass="102659">MAFKSKRQVAAERVIRLCEKLLNTEPVVNVIINPCADWRADGWHWRQNASYNHTVNGATFKKIPFYCIIGSEVNGTAPITTSFTRDVFYHPTIPHRVLIAYSGDERNAKEHSHGNAKTEKKRAENFIPTRNSTKEKLKKSSGYPINVYREECADGPADLQEQAVALPRDVIQVRNFQKNEKRKMAITQDTNYNLQEIADDTKFIREIISYPDVAIFMYHPQLWQLFIGLLNRKDLPYITLSVDTTFEMTDGYVTVSVARFVEFNECPVFPLATMIHERKLGETHRFFWQKVTQHFPQLVTASNIYIVSDEEEAIVGGVKEFMPHTDAYRCWNHIITNAKLKLKRLNITAKNEVSKYVDDIFFLLNQEEEKSYYKELSVINADPERWDPGFKKYFMDHINSKVDRAESFNCLMKRFMDWTDRPIDVLCVAFYRLAKTFVMEFIRSRYRKGNYTIRSSVSHLYNIRDNPPDPAMLEKVEKEREIFDRLRRVREEQKKSTAEVQIKEEGIEKQVIEDHEFTTWERAQHVVSNDLIKLDVKTHVFIVVGSAENRLVTLCPKITCTCPATTVCYHVLAAHLAIGDCHPSVTKKPKNSTRYRKRAKKTADKRSGNKAPRKLDIDRPPVTSPSTPLPTKRKKSAKSSSNTAPDICTSPKKRKVSVVTRNGTHIPESSTDFSDVTLPSETDSDDDPVLENSSSPFHDHRGRSDVIKRVSTESPKKCIGGQVVTNAMLEEILQMEETVTLTVYRIIPIDAIHINDISTESITGTAVAIIHRENDLEGDASTDASDSIPNAEVQFLAASLATSEIDYRQTWQLAAEEINEIKRSTKLTTRHINSALALVRKNFPEIGGLFNVHHATSTGTYPVPKEKRWIQIIHTGKCHWVLAVSGFPVCRNHNVAVAT</sequence>
<dbReference type="STRING" id="6669.E9GPV4"/>
<keyword evidence="1" id="KW-0479">Metal-binding</keyword>
<feature type="domain" description="SWIM-type" evidence="3">
    <location>
        <begin position="541"/>
        <end position="579"/>
    </location>
</feature>
<feature type="region of interest" description="Disordered" evidence="2">
    <location>
        <begin position="582"/>
        <end position="709"/>
    </location>
</feature>
<reference evidence="4 5" key="1">
    <citation type="journal article" date="2011" name="Science">
        <title>The ecoresponsive genome of Daphnia pulex.</title>
        <authorList>
            <person name="Colbourne J.K."/>
            <person name="Pfrender M.E."/>
            <person name="Gilbert D."/>
            <person name="Thomas W.K."/>
            <person name="Tucker A."/>
            <person name="Oakley T.H."/>
            <person name="Tokishita S."/>
            <person name="Aerts A."/>
            <person name="Arnold G.J."/>
            <person name="Basu M.K."/>
            <person name="Bauer D.J."/>
            <person name="Caceres C.E."/>
            <person name="Carmel L."/>
            <person name="Casola C."/>
            <person name="Choi J.H."/>
            <person name="Detter J.C."/>
            <person name="Dong Q."/>
            <person name="Dusheyko S."/>
            <person name="Eads B.D."/>
            <person name="Frohlich T."/>
            <person name="Geiler-Samerotte K.A."/>
            <person name="Gerlach D."/>
            <person name="Hatcher P."/>
            <person name="Jogdeo S."/>
            <person name="Krijgsveld J."/>
            <person name="Kriventseva E.V."/>
            <person name="Kultz D."/>
            <person name="Laforsch C."/>
            <person name="Lindquist E."/>
            <person name="Lopez J."/>
            <person name="Manak J.R."/>
            <person name="Muller J."/>
            <person name="Pangilinan J."/>
            <person name="Patwardhan R.P."/>
            <person name="Pitluck S."/>
            <person name="Pritham E.J."/>
            <person name="Rechtsteiner A."/>
            <person name="Rho M."/>
            <person name="Rogozin I.B."/>
            <person name="Sakarya O."/>
            <person name="Salamov A."/>
            <person name="Schaack S."/>
            <person name="Shapiro H."/>
            <person name="Shiga Y."/>
            <person name="Skalitzky C."/>
            <person name="Smith Z."/>
            <person name="Souvorov A."/>
            <person name="Sung W."/>
            <person name="Tang Z."/>
            <person name="Tsuchiya D."/>
            <person name="Tu H."/>
            <person name="Vos H."/>
            <person name="Wang M."/>
            <person name="Wolf Y.I."/>
            <person name="Yamagata H."/>
            <person name="Yamada T."/>
            <person name="Ye Y."/>
            <person name="Shaw J.R."/>
            <person name="Andrews J."/>
            <person name="Crease T.J."/>
            <person name="Tang H."/>
            <person name="Lucas S.M."/>
            <person name="Robertson H.M."/>
            <person name="Bork P."/>
            <person name="Koonin E.V."/>
            <person name="Zdobnov E.M."/>
            <person name="Grigoriev I.V."/>
            <person name="Lynch M."/>
            <person name="Boore J.L."/>
        </authorList>
    </citation>
    <scope>NUCLEOTIDE SEQUENCE [LARGE SCALE GENOMIC DNA]</scope>
</reference>
<dbReference type="PANTHER" id="PTHR34718">
    <property type="entry name" value="PHD-TYPE DOMAIN-CONTAINING PROTEIN"/>
    <property type="match status" value="1"/>
</dbReference>
<accession>E9GPV4</accession>
<dbReference type="PANTHER" id="PTHR34718:SF2">
    <property type="entry name" value="PHD-TYPE DOMAIN-CONTAINING PROTEIN"/>
    <property type="match status" value="1"/>
</dbReference>
<feature type="compositionally biased region" description="Basic and acidic residues" evidence="2">
    <location>
        <begin position="697"/>
        <end position="709"/>
    </location>
</feature>
<dbReference type="GO" id="GO:0008270">
    <property type="term" value="F:zinc ion binding"/>
    <property type="evidence" value="ECO:0007669"/>
    <property type="project" value="UniProtKB-KW"/>
</dbReference>
<dbReference type="InParanoid" id="E9GPV4"/>
<evidence type="ECO:0000256" key="1">
    <source>
        <dbReference type="PROSITE-ProRule" id="PRU00325"/>
    </source>
</evidence>
<feature type="compositionally biased region" description="Polar residues" evidence="2">
    <location>
        <begin position="659"/>
        <end position="681"/>
    </location>
</feature>
<dbReference type="HOGENOM" id="CLU_322178_0_0_1"/>
<dbReference type="PhylomeDB" id="E9GPV4"/>
<organism evidence="4 5">
    <name type="scientific">Daphnia pulex</name>
    <name type="common">Water flea</name>
    <dbReference type="NCBI Taxonomy" id="6669"/>
    <lineage>
        <taxon>Eukaryota</taxon>
        <taxon>Metazoa</taxon>
        <taxon>Ecdysozoa</taxon>
        <taxon>Arthropoda</taxon>
        <taxon>Crustacea</taxon>
        <taxon>Branchiopoda</taxon>
        <taxon>Diplostraca</taxon>
        <taxon>Cladocera</taxon>
        <taxon>Anomopoda</taxon>
        <taxon>Daphniidae</taxon>
        <taxon>Daphnia</taxon>
    </lineage>
</organism>
<gene>
    <name evidence="4" type="ORF">DAPPUDRAFT_105240</name>
</gene>
<dbReference type="Proteomes" id="UP000000305">
    <property type="component" value="Unassembled WGS sequence"/>
</dbReference>
<evidence type="ECO:0000313" key="4">
    <source>
        <dbReference type="EMBL" id="EFX78447.1"/>
    </source>
</evidence>